<gene>
    <name evidence="2" type="ORF">GCM10025751_04050</name>
</gene>
<protein>
    <submittedName>
        <fullName evidence="2">Uncharacterized protein</fullName>
    </submittedName>
</protein>
<name>A0AAV3UBQ3_9EURY</name>
<evidence type="ECO:0000313" key="2">
    <source>
        <dbReference type="EMBL" id="GAA5041636.1"/>
    </source>
</evidence>
<proteinExistence type="predicted"/>
<keyword evidence="3" id="KW-1185">Reference proteome</keyword>
<evidence type="ECO:0000256" key="1">
    <source>
        <dbReference type="SAM" id="MobiDB-lite"/>
    </source>
</evidence>
<dbReference type="EMBL" id="BAABKX010000001">
    <property type="protein sequence ID" value="GAA5041636.1"/>
    <property type="molecule type" value="Genomic_DNA"/>
</dbReference>
<comment type="caution">
    <text evidence="2">The sequence shown here is derived from an EMBL/GenBank/DDBJ whole genome shotgun (WGS) entry which is preliminary data.</text>
</comment>
<sequence length="267" mass="30682">MVSKGFFRGSRELVERSDGRHRFFQHRGERCLSALVTAGRGVAGLQSSPPERKIEYFDVLSQINDHYFEARSFENNVKGRFYRYNDETERRFRSSVTEELSRSVELLHRLLIAHDALLESGGDTGQRESVDRLGSTNQSSSVNQCEPVNQRDSATRCDSTGTTRRKQVATVSRYTGSAVRGGWYPVIQSYDRSLNPGERIAEGNRRRRQRLFGQQDIPGVKQLLDTPLFEQITDDDIVRLRELDRFVPTEGRIVTRLNNRQPWLLAD</sequence>
<feature type="region of interest" description="Disordered" evidence="1">
    <location>
        <begin position="121"/>
        <end position="161"/>
    </location>
</feature>
<dbReference type="AlphaFoldDB" id="A0AAV3UBQ3"/>
<organism evidence="2 3">
    <name type="scientific">Haladaptatus pallidirubidus</name>
    <dbReference type="NCBI Taxonomy" id="1008152"/>
    <lineage>
        <taxon>Archaea</taxon>
        <taxon>Methanobacteriati</taxon>
        <taxon>Methanobacteriota</taxon>
        <taxon>Stenosarchaea group</taxon>
        <taxon>Halobacteria</taxon>
        <taxon>Halobacteriales</taxon>
        <taxon>Haladaptataceae</taxon>
        <taxon>Haladaptatus</taxon>
    </lineage>
</organism>
<dbReference type="RefSeq" id="WP_227775198.1">
    <property type="nucleotide sequence ID" value="NZ_BAABKX010000001.1"/>
</dbReference>
<accession>A0AAV3UBQ3</accession>
<evidence type="ECO:0000313" key="3">
    <source>
        <dbReference type="Proteomes" id="UP001501729"/>
    </source>
</evidence>
<reference evidence="2 3" key="1">
    <citation type="journal article" date="2019" name="Int. J. Syst. Evol. Microbiol.">
        <title>The Global Catalogue of Microorganisms (GCM) 10K type strain sequencing project: providing services to taxonomists for standard genome sequencing and annotation.</title>
        <authorList>
            <consortium name="The Broad Institute Genomics Platform"/>
            <consortium name="The Broad Institute Genome Sequencing Center for Infectious Disease"/>
            <person name="Wu L."/>
            <person name="Ma J."/>
        </authorList>
    </citation>
    <scope>NUCLEOTIDE SEQUENCE [LARGE SCALE GENOMIC DNA]</scope>
    <source>
        <strain evidence="2 3">JCM 17504</strain>
    </source>
</reference>
<feature type="compositionally biased region" description="Polar residues" evidence="1">
    <location>
        <begin position="134"/>
        <end position="161"/>
    </location>
</feature>
<dbReference type="Proteomes" id="UP001501729">
    <property type="component" value="Unassembled WGS sequence"/>
</dbReference>
<dbReference type="GeneID" id="68615097"/>